<keyword evidence="4 8" id="KW-0418">Kinase</keyword>
<dbReference type="CDD" id="cd01164">
    <property type="entry name" value="FruK_PfkB_like"/>
    <property type="match status" value="1"/>
</dbReference>
<proteinExistence type="inferred from homology"/>
<evidence type="ECO:0000256" key="3">
    <source>
        <dbReference type="ARBA" id="ARBA00022741"/>
    </source>
</evidence>
<protein>
    <recommendedName>
        <fullName evidence="6">Phosphofructokinase</fullName>
    </recommendedName>
</protein>
<dbReference type="AlphaFoldDB" id="A0A2K9MFN5"/>
<accession>A0A2K9MFN5</accession>
<sequence>MNQAPILTVTLNPALDLSTEVDEVKPDLKLRCAAPVTDPGGGGINVSRAIAVMDGESAAFVALGGATGTRLAELLDRAGINLHCIDAPGETRESLAVTDRATGQQYRFVMPGPTWQDRDAQAALDGIVRAAPPGGLVVLSGSNPPGVPDDFAARLAARLADEQAGLIVDTSGPALRQLARGGHRVTLLRMDRAEAEELAGAPLPQRADTAGFAASLVLAGAAQAVIVARGDDGNIVAHETGQWHAESHPVEVVSKVGAGDSFVAGFTLATARGLDVDHALGWGAAMASAACMTPATELCRAEDAHRLFAERIVTRL</sequence>
<feature type="domain" description="Carbohydrate kinase PfkB" evidence="7">
    <location>
        <begin position="16"/>
        <end position="298"/>
    </location>
</feature>
<keyword evidence="9" id="KW-1185">Reference proteome</keyword>
<evidence type="ECO:0000256" key="2">
    <source>
        <dbReference type="ARBA" id="ARBA00022679"/>
    </source>
</evidence>
<dbReference type="GO" id="GO:0005524">
    <property type="term" value="F:ATP binding"/>
    <property type="evidence" value="ECO:0007669"/>
    <property type="project" value="UniProtKB-KW"/>
</dbReference>
<evidence type="ECO:0000256" key="5">
    <source>
        <dbReference type="ARBA" id="ARBA00022840"/>
    </source>
</evidence>
<dbReference type="Pfam" id="PF00294">
    <property type="entry name" value="PfkB"/>
    <property type="match status" value="1"/>
</dbReference>
<organism evidence="8 9">
    <name type="scientific">Paracoccus jeotgali</name>
    <dbReference type="NCBI Taxonomy" id="2065379"/>
    <lineage>
        <taxon>Bacteria</taxon>
        <taxon>Pseudomonadati</taxon>
        <taxon>Pseudomonadota</taxon>
        <taxon>Alphaproteobacteria</taxon>
        <taxon>Rhodobacterales</taxon>
        <taxon>Paracoccaceae</taxon>
        <taxon>Paracoccus</taxon>
    </lineage>
</organism>
<evidence type="ECO:0000313" key="8">
    <source>
        <dbReference type="EMBL" id="AUM74451.1"/>
    </source>
</evidence>
<dbReference type="InterPro" id="IPR017583">
    <property type="entry name" value="Tagatose/fructose_Pkinase"/>
</dbReference>
<dbReference type="NCBIfam" id="TIGR03168">
    <property type="entry name" value="1-PFK"/>
    <property type="match status" value="1"/>
</dbReference>
<evidence type="ECO:0000259" key="7">
    <source>
        <dbReference type="Pfam" id="PF00294"/>
    </source>
</evidence>
<keyword evidence="2 6" id="KW-0808">Transferase</keyword>
<dbReference type="KEGG" id="paru:CYR75_09330"/>
<reference evidence="9" key="1">
    <citation type="submission" date="2017-12" db="EMBL/GenBank/DDBJ databases">
        <title>Genomic analysis of Paracoccus sp. CBA4604.</title>
        <authorList>
            <person name="Roh S.W."/>
            <person name="Kim J.Y."/>
            <person name="Kim J.S."/>
        </authorList>
    </citation>
    <scope>NUCLEOTIDE SEQUENCE [LARGE SCALE GENOMIC DNA]</scope>
    <source>
        <strain evidence="9">CBA4604</strain>
    </source>
</reference>
<keyword evidence="3" id="KW-0547">Nucleotide-binding</keyword>
<dbReference type="EMBL" id="CP025583">
    <property type="protein sequence ID" value="AUM74451.1"/>
    <property type="molecule type" value="Genomic_DNA"/>
</dbReference>
<dbReference type="PANTHER" id="PTHR46566">
    <property type="entry name" value="1-PHOSPHOFRUCTOKINASE-RELATED"/>
    <property type="match status" value="1"/>
</dbReference>
<name>A0A2K9MFN5_9RHOB</name>
<dbReference type="GO" id="GO:0003872">
    <property type="term" value="F:6-phosphofructokinase activity"/>
    <property type="evidence" value="ECO:0007669"/>
    <property type="project" value="TreeGrafter"/>
</dbReference>
<dbReference type="SUPFAM" id="SSF53613">
    <property type="entry name" value="Ribokinase-like"/>
    <property type="match status" value="1"/>
</dbReference>
<dbReference type="InterPro" id="IPR029056">
    <property type="entry name" value="Ribokinase-like"/>
</dbReference>
<gene>
    <name evidence="8" type="ORF">CYR75_09330</name>
</gene>
<evidence type="ECO:0000313" key="9">
    <source>
        <dbReference type="Proteomes" id="UP000234882"/>
    </source>
</evidence>
<evidence type="ECO:0000256" key="4">
    <source>
        <dbReference type="ARBA" id="ARBA00022777"/>
    </source>
</evidence>
<keyword evidence="5" id="KW-0067">ATP-binding</keyword>
<dbReference type="PIRSF" id="PIRSF000535">
    <property type="entry name" value="1PFK/6PFK/LacC"/>
    <property type="match status" value="1"/>
</dbReference>
<dbReference type="RefSeq" id="WP_101499797.1">
    <property type="nucleotide sequence ID" value="NZ_CP025583.1"/>
</dbReference>
<dbReference type="PANTHER" id="PTHR46566:SF2">
    <property type="entry name" value="ATP-DEPENDENT 6-PHOSPHOFRUCTOKINASE ISOZYME 2"/>
    <property type="match status" value="1"/>
</dbReference>
<dbReference type="InterPro" id="IPR011611">
    <property type="entry name" value="PfkB_dom"/>
</dbReference>
<dbReference type="Proteomes" id="UP000234882">
    <property type="component" value="Chromosome"/>
</dbReference>
<comment type="similarity">
    <text evidence="1 6">Belongs to the carbohydrate kinase PfkB family.</text>
</comment>
<dbReference type="GO" id="GO:0005829">
    <property type="term" value="C:cytosol"/>
    <property type="evidence" value="ECO:0007669"/>
    <property type="project" value="TreeGrafter"/>
</dbReference>
<evidence type="ECO:0000256" key="1">
    <source>
        <dbReference type="ARBA" id="ARBA00010688"/>
    </source>
</evidence>
<dbReference type="OrthoDB" id="9801219at2"/>
<dbReference type="Gene3D" id="3.40.1190.20">
    <property type="match status" value="1"/>
</dbReference>
<evidence type="ECO:0000256" key="6">
    <source>
        <dbReference type="PIRNR" id="PIRNR000535"/>
    </source>
</evidence>